<dbReference type="InterPro" id="IPR023772">
    <property type="entry name" value="DNA-bd_HTH_TetR-type_CS"/>
</dbReference>
<dbReference type="Gene3D" id="1.10.357.10">
    <property type="entry name" value="Tetracycline Repressor, domain 2"/>
    <property type="match status" value="1"/>
</dbReference>
<dbReference type="PANTHER" id="PTHR43479">
    <property type="entry name" value="ACREF/ENVCD OPERON REPRESSOR-RELATED"/>
    <property type="match status" value="1"/>
</dbReference>
<dbReference type="SUPFAM" id="SSF46689">
    <property type="entry name" value="Homeodomain-like"/>
    <property type="match status" value="1"/>
</dbReference>
<accession>A0ABW4I8X3</accession>
<gene>
    <name evidence="4" type="ORF">ACFSAH_01070</name>
</gene>
<evidence type="ECO:0000259" key="3">
    <source>
        <dbReference type="PROSITE" id="PS50977"/>
    </source>
</evidence>
<dbReference type="PRINTS" id="PR00455">
    <property type="entry name" value="HTHTETR"/>
</dbReference>
<dbReference type="RefSeq" id="WP_379660833.1">
    <property type="nucleotide sequence ID" value="NZ_JBHUDG010000002.1"/>
</dbReference>
<comment type="caution">
    <text evidence="4">The sequence shown here is derived from an EMBL/GenBank/DDBJ whole genome shotgun (WGS) entry which is preliminary data.</text>
</comment>
<evidence type="ECO:0000313" key="4">
    <source>
        <dbReference type="EMBL" id="MFD1628444.1"/>
    </source>
</evidence>
<name>A0ABW4I8X3_9SPHI</name>
<sequence>MVESDGKKERIIEAALKRFSHFGISKTTMNEIADDLNISKAALYYYFPDKNSLFLEVASTILAEQLEKQYKALTDAESIPDGLMKMIDARLSFSEQFHIMKIQDLQIDYFYKDSRFAELRQKIKEKENIIVENFLDSRIEKGEIDEIDTEKAADTINNIIMGVGMAELHFCSDPASILLSTELMNGFREKMKDIIALLYRGLKKQ</sequence>
<evidence type="ECO:0000313" key="5">
    <source>
        <dbReference type="Proteomes" id="UP001597118"/>
    </source>
</evidence>
<evidence type="ECO:0000256" key="2">
    <source>
        <dbReference type="PROSITE-ProRule" id="PRU00335"/>
    </source>
</evidence>
<keyword evidence="5" id="KW-1185">Reference proteome</keyword>
<keyword evidence="1 2" id="KW-0238">DNA-binding</keyword>
<dbReference type="EMBL" id="JBHUDG010000002">
    <property type="protein sequence ID" value="MFD1628444.1"/>
    <property type="molecule type" value="Genomic_DNA"/>
</dbReference>
<organism evidence="4 5">
    <name type="scientific">Pseudopedobacter beijingensis</name>
    <dbReference type="NCBI Taxonomy" id="1207056"/>
    <lineage>
        <taxon>Bacteria</taxon>
        <taxon>Pseudomonadati</taxon>
        <taxon>Bacteroidota</taxon>
        <taxon>Sphingobacteriia</taxon>
        <taxon>Sphingobacteriales</taxon>
        <taxon>Sphingobacteriaceae</taxon>
        <taxon>Pseudopedobacter</taxon>
    </lineage>
</organism>
<feature type="DNA-binding region" description="H-T-H motif" evidence="2">
    <location>
        <begin position="28"/>
        <end position="47"/>
    </location>
</feature>
<dbReference type="Pfam" id="PF00440">
    <property type="entry name" value="TetR_N"/>
    <property type="match status" value="1"/>
</dbReference>
<dbReference type="PROSITE" id="PS01081">
    <property type="entry name" value="HTH_TETR_1"/>
    <property type="match status" value="1"/>
</dbReference>
<proteinExistence type="predicted"/>
<protein>
    <submittedName>
        <fullName evidence="4">TetR/AcrR family transcriptional regulator</fullName>
    </submittedName>
</protein>
<reference evidence="5" key="1">
    <citation type="journal article" date="2019" name="Int. J. Syst. Evol. Microbiol.">
        <title>The Global Catalogue of Microorganisms (GCM) 10K type strain sequencing project: providing services to taxonomists for standard genome sequencing and annotation.</title>
        <authorList>
            <consortium name="The Broad Institute Genomics Platform"/>
            <consortium name="The Broad Institute Genome Sequencing Center for Infectious Disease"/>
            <person name="Wu L."/>
            <person name="Ma J."/>
        </authorList>
    </citation>
    <scope>NUCLEOTIDE SEQUENCE [LARGE SCALE GENOMIC DNA]</scope>
    <source>
        <strain evidence="5">CCUG 53762</strain>
    </source>
</reference>
<dbReference type="PANTHER" id="PTHR43479:SF11">
    <property type="entry name" value="ACREF_ENVCD OPERON REPRESSOR-RELATED"/>
    <property type="match status" value="1"/>
</dbReference>
<dbReference type="PROSITE" id="PS50977">
    <property type="entry name" value="HTH_TETR_2"/>
    <property type="match status" value="1"/>
</dbReference>
<evidence type="ECO:0000256" key="1">
    <source>
        <dbReference type="ARBA" id="ARBA00023125"/>
    </source>
</evidence>
<dbReference type="InterPro" id="IPR001647">
    <property type="entry name" value="HTH_TetR"/>
</dbReference>
<dbReference type="InterPro" id="IPR050624">
    <property type="entry name" value="HTH-type_Tx_Regulator"/>
</dbReference>
<dbReference type="InterPro" id="IPR009057">
    <property type="entry name" value="Homeodomain-like_sf"/>
</dbReference>
<dbReference type="Gene3D" id="1.10.10.60">
    <property type="entry name" value="Homeodomain-like"/>
    <property type="match status" value="1"/>
</dbReference>
<dbReference type="Proteomes" id="UP001597118">
    <property type="component" value="Unassembled WGS sequence"/>
</dbReference>
<feature type="domain" description="HTH tetR-type" evidence="3">
    <location>
        <begin position="5"/>
        <end position="65"/>
    </location>
</feature>